<evidence type="ECO:0000259" key="6">
    <source>
        <dbReference type="SMART" id="SM01382"/>
    </source>
</evidence>
<feature type="compositionally biased region" description="Basic and acidic residues" evidence="5">
    <location>
        <begin position="177"/>
        <end position="190"/>
    </location>
</feature>
<dbReference type="InterPro" id="IPR022669">
    <property type="entry name" value="Ribosomal_uL2_C"/>
</dbReference>
<evidence type="ECO:0000256" key="4">
    <source>
        <dbReference type="ARBA" id="ARBA00023274"/>
    </source>
</evidence>
<dbReference type="PROSITE" id="PS00467">
    <property type="entry name" value="RIBOSOMAL_L2"/>
    <property type="match status" value="1"/>
</dbReference>
<organism evidence="7 8">
    <name type="scientific">Tetrabaena socialis</name>
    <dbReference type="NCBI Taxonomy" id="47790"/>
    <lineage>
        <taxon>Eukaryota</taxon>
        <taxon>Viridiplantae</taxon>
        <taxon>Chlorophyta</taxon>
        <taxon>core chlorophytes</taxon>
        <taxon>Chlorophyceae</taxon>
        <taxon>CS clade</taxon>
        <taxon>Chlamydomonadales</taxon>
        <taxon>Tetrabaenaceae</taxon>
        <taxon>Tetrabaena</taxon>
    </lineage>
</organism>
<feature type="region of interest" description="Disordered" evidence="5">
    <location>
        <begin position="111"/>
        <end position="149"/>
    </location>
</feature>
<gene>
    <name evidence="7" type="ORF">TSOC_006267</name>
</gene>
<dbReference type="Gene3D" id="4.10.950.10">
    <property type="entry name" value="Ribosomal protein L2, domain 3"/>
    <property type="match status" value="1"/>
</dbReference>
<dbReference type="InterPro" id="IPR022671">
    <property type="entry name" value="Ribosomal_uL2_CS"/>
</dbReference>
<feature type="region of interest" description="Disordered" evidence="5">
    <location>
        <begin position="175"/>
        <end position="196"/>
    </location>
</feature>
<evidence type="ECO:0000256" key="2">
    <source>
        <dbReference type="ARBA" id="ARBA00011838"/>
    </source>
</evidence>
<comment type="similarity">
    <text evidence="1">Belongs to the universal ribosomal protein uL2 family.</text>
</comment>
<dbReference type="GO" id="GO:0003723">
    <property type="term" value="F:RNA binding"/>
    <property type="evidence" value="ECO:0007669"/>
    <property type="project" value="TreeGrafter"/>
</dbReference>
<dbReference type="GO" id="GO:0032543">
    <property type="term" value="P:mitochondrial translation"/>
    <property type="evidence" value="ECO:0007669"/>
    <property type="project" value="TreeGrafter"/>
</dbReference>
<dbReference type="GO" id="GO:0003735">
    <property type="term" value="F:structural constituent of ribosome"/>
    <property type="evidence" value="ECO:0007669"/>
    <property type="project" value="InterPro"/>
</dbReference>
<keyword evidence="8" id="KW-1185">Reference proteome</keyword>
<dbReference type="GO" id="GO:0005762">
    <property type="term" value="C:mitochondrial large ribosomal subunit"/>
    <property type="evidence" value="ECO:0007669"/>
    <property type="project" value="TreeGrafter"/>
</dbReference>
<keyword evidence="3 7" id="KW-0689">Ribosomal protein</keyword>
<dbReference type="OrthoDB" id="563959at2759"/>
<reference evidence="7 8" key="1">
    <citation type="journal article" date="2017" name="Mol. Biol. Evol.">
        <title>The 4-celled Tetrabaena socialis nuclear genome reveals the essential components for genetic control of cell number at the origin of multicellularity in the volvocine lineage.</title>
        <authorList>
            <person name="Featherston J."/>
            <person name="Arakaki Y."/>
            <person name="Hanschen E.R."/>
            <person name="Ferris P.J."/>
            <person name="Michod R.E."/>
            <person name="Olson B.J.S.C."/>
            <person name="Nozaki H."/>
            <person name="Durand P.M."/>
        </authorList>
    </citation>
    <scope>NUCLEOTIDE SEQUENCE [LARGE SCALE GENOMIC DNA]</scope>
    <source>
        <strain evidence="7 8">NIES-571</strain>
    </source>
</reference>
<feature type="compositionally biased region" description="Basic residues" evidence="5">
    <location>
        <begin position="140"/>
        <end position="149"/>
    </location>
</feature>
<dbReference type="SMART" id="SM01382">
    <property type="entry name" value="Ribosomal_L2_C"/>
    <property type="match status" value="1"/>
</dbReference>
<accession>A0A2J8A459</accession>
<dbReference type="EMBL" id="PGGS01000187">
    <property type="protein sequence ID" value="PNH07299.1"/>
    <property type="molecule type" value="Genomic_DNA"/>
</dbReference>
<dbReference type="PANTHER" id="PTHR13691">
    <property type="entry name" value="RIBOSOMAL PROTEIN L2"/>
    <property type="match status" value="1"/>
</dbReference>
<evidence type="ECO:0000256" key="3">
    <source>
        <dbReference type="ARBA" id="ARBA00022980"/>
    </source>
</evidence>
<dbReference type="PANTHER" id="PTHR13691:SF5">
    <property type="entry name" value="LARGE RIBOSOMAL SUBUNIT PROTEIN UL2M"/>
    <property type="match status" value="1"/>
</dbReference>
<dbReference type="AlphaFoldDB" id="A0A2J8A459"/>
<feature type="domain" description="Large ribosomal subunit protein uL2 C-terminal" evidence="6">
    <location>
        <begin position="41"/>
        <end position="138"/>
    </location>
</feature>
<dbReference type="Proteomes" id="UP000236333">
    <property type="component" value="Unassembled WGS sequence"/>
</dbReference>
<dbReference type="InterPro" id="IPR008991">
    <property type="entry name" value="Translation_prot_SH3-like_sf"/>
</dbReference>
<evidence type="ECO:0000313" key="8">
    <source>
        <dbReference type="Proteomes" id="UP000236333"/>
    </source>
</evidence>
<evidence type="ECO:0000256" key="1">
    <source>
        <dbReference type="ARBA" id="ARBA00005636"/>
    </source>
</evidence>
<dbReference type="InterPro" id="IPR014726">
    <property type="entry name" value="Ribosomal_uL2_dom3"/>
</dbReference>
<proteinExistence type="inferred from homology"/>
<dbReference type="Pfam" id="PF03947">
    <property type="entry name" value="Ribosomal_L2_C"/>
    <property type="match status" value="1"/>
</dbReference>
<name>A0A2J8A459_9CHLO</name>
<evidence type="ECO:0000313" key="7">
    <source>
        <dbReference type="EMBL" id="PNH07299.1"/>
    </source>
</evidence>
<comment type="caution">
    <text evidence="7">The sequence shown here is derived from an EMBL/GenBank/DDBJ whole genome shotgun (WGS) entry which is preliminary data.</text>
</comment>
<sequence length="196" mass="21280">MLRRLAQSCAGLIPKHKATPLADLAEPSTSGSLLGVACDALRTGGSSVLQLVRTKYTYKVKKSAPQLGETRLLPLDCRATVGLVSNPFQRSINLGKAGARRKQGWRPTVRGIAMNPVDHPHGGRGNGGRPSCTPWGVYTKGKRTRRRNKPSNRMILVRSGGQPIDKFVQAKKWRAKAKLEKQRGGGERKPAGGARR</sequence>
<evidence type="ECO:0000256" key="5">
    <source>
        <dbReference type="SAM" id="MobiDB-lite"/>
    </source>
</evidence>
<protein>
    <submittedName>
        <fullName evidence="7">50S ribosomal protein L2</fullName>
    </submittedName>
</protein>
<comment type="subunit">
    <text evidence="2">Part of the 50S ribosomal subunit.</text>
</comment>
<keyword evidence="4" id="KW-0687">Ribonucleoprotein</keyword>
<dbReference type="InterPro" id="IPR002171">
    <property type="entry name" value="Ribosomal_uL2"/>
</dbReference>
<dbReference type="SUPFAM" id="SSF50104">
    <property type="entry name" value="Translation proteins SH3-like domain"/>
    <property type="match status" value="1"/>
</dbReference>